<proteinExistence type="predicted"/>
<gene>
    <name evidence="1" type="ORF">GCM10023331_25580</name>
</gene>
<name>A0ABP9DDJ2_9BACT</name>
<sequence length="134" mass="15728">MKKVFESTYQTIFYDSLSDTLTKKWNPMSSAMDEDVFKKEVLEIVQMVGRHQPKNVLDDTQNFRFTITSDLQDWVNSEVLPSFIENGIKKYAVVVSEEIFSKVSIEQTLRDQDSPIQNRYFDSDTDARLWLNEN</sequence>
<comment type="caution">
    <text evidence="1">The sequence shown here is derived from an EMBL/GenBank/DDBJ whole genome shotgun (WGS) entry which is preliminary data.</text>
</comment>
<evidence type="ECO:0000313" key="1">
    <source>
        <dbReference type="EMBL" id="GAA4839295.1"/>
    </source>
</evidence>
<organism evidence="1 2">
    <name type="scientific">Algivirga pacifica</name>
    <dbReference type="NCBI Taxonomy" id="1162670"/>
    <lineage>
        <taxon>Bacteria</taxon>
        <taxon>Pseudomonadati</taxon>
        <taxon>Bacteroidota</taxon>
        <taxon>Cytophagia</taxon>
        <taxon>Cytophagales</taxon>
        <taxon>Flammeovirgaceae</taxon>
        <taxon>Algivirga</taxon>
    </lineage>
</organism>
<evidence type="ECO:0000313" key="2">
    <source>
        <dbReference type="Proteomes" id="UP001500298"/>
    </source>
</evidence>
<accession>A0ABP9DDJ2</accession>
<reference evidence="2" key="1">
    <citation type="journal article" date="2019" name="Int. J. Syst. Evol. Microbiol.">
        <title>The Global Catalogue of Microorganisms (GCM) 10K type strain sequencing project: providing services to taxonomists for standard genome sequencing and annotation.</title>
        <authorList>
            <consortium name="The Broad Institute Genomics Platform"/>
            <consortium name="The Broad Institute Genome Sequencing Center for Infectious Disease"/>
            <person name="Wu L."/>
            <person name="Ma J."/>
        </authorList>
    </citation>
    <scope>NUCLEOTIDE SEQUENCE [LARGE SCALE GENOMIC DNA]</scope>
    <source>
        <strain evidence="2">JCM 18326</strain>
    </source>
</reference>
<evidence type="ECO:0008006" key="3">
    <source>
        <dbReference type="Google" id="ProtNLM"/>
    </source>
</evidence>
<dbReference type="Proteomes" id="UP001500298">
    <property type="component" value="Unassembled WGS sequence"/>
</dbReference>
<keyword evidence="2" id="KW-1185">Reference proteome</keyword>
<dbReference type="RefSeq" id="WP_345372391.1">
    <property type="nucleotide sequence ID" value="NZ_BAABJX010000038.1"/>
</dbReference>
<protein>
    <recommendedName>
        <fullName evidence="3">STAS/SEC14 domain-containing protein</fullName>
    </recommendedName>
</protein>
<dbReference type="EMBL" id="BAABJX010000038">
    <property type="protein sequence ID" value="GAA4839295.1"/>
    <property type="molecule type" value="Genomic_DNA"/>
</dbReference>